<dbReference type="CDD" id="cd01949">
    <property type="entry name" value="GGDEF"/>
    <property type="match status" value="1"/>
</dbReference>
<evidence type="ECO:0000256" key="1">
    <source>
        <dbReference type="SAM" id="Phobius"/>
    </source>
</evidence>
<keyword evidence="3" id="KW-0808">Transferase</keyword>
<evidence type="ECO:0000259" key="2">
    <source>
        <dbReference type="PROSITE" id="PS50887"/>
    </source>
</evidence>
<dbReference type="GO" id="GO:1902201">
    <property type="term" value="P:negative regulation of bacterial-type flagellum-dependent cell motility"/>
    <property type="evidence" value="ECO:0007669"/>
    <property type="project" value="TreeGrafter"/>
</dbReference>
<dbReference type="RefSeq" id="WP_053068701.1">
    <property type="nucleotide sequence ID" value="NZ_CP015220.1"/>
</dbReference>
<dbReference type="InterPro" id="IPR043128">
    <property type="entry name" value="Rev_trsase/Diguanyl_cyclase"/>
</dbReference>
<dbReference type="PANTHER" id="PTHR45138">
    <property type="entry name" value="REGULATORY COMPONENTS OF SENSORY TRANSDUCTION SYSTEM"/>
    <property type="match status" value="1"/>
</dbReference>
<proteinExistence type="predicted"/>
<accession>A0A143QLE1</accession>
<keyword evidence="1" id="KW-0472">Membrane</keyword>
<evidence type="ECO:0000313" key="3">
    <source>
        <dbReference type="EMBL" id="AMY23197.1"/>
    </source>
</evidence>
<dbReference type="GO" id="GO:0043709">
    <property type="term" value="P:cell adhesion involved in single-species biofilm formation"/>
    <property type="evidence" value="ECO:0007669"/>
    <property type="project" value="TreeGrafter"/>
</dbReference>
<dbReference type="EMBL" id="CP015220">
    <property type="protein sequence ID" value="AMY23197.1"/>
    <property type="molecule type" value="Genomic_DNA"/>
</dbReference>
<organism evidence="3 4">
    <name type="scientific">Rhodococcoides fascians</name>
    <name type="common">Rhodococcus fascians</name>
    <dbReference type="NCBI Taxonomy" id="1828"/>
    <lineage>
        <taxon>Bacteria</taxon>
        <taxon>Bacillati</taxon>
        <taxon>Actinomycetota</taxon>
        <taxon>Actinomycetes</taxon>
        <taxon>Mycobacteriales</taxon>
        <taxon>Nocardiaceae</taxon>
        <taxon>Rhodococcoides</taxon>
    </lineage>
</organism>
<keyword evidence="1" id="KW-0812">Transmembrane</keyword>
<dbReference type="SUPFAM" id="SSF55073">
    <property type="entry name" value="Nucleotide cyclase"/>
    <property type="match status" value="1"/>
</dbReference>
<keyword evidence="1" id="KW-1133">Transmembrane helix</keyword>
<keyword evidence="3" id="KW-0548">Nucleotidyltransferase</keyword>
<gene>
    <name evidence="3" type="primary">ycdT_1</name>
    <name evidence="3" type="ORF">A3Q41_01894</name>
</gene>
<name>A0A143QLE1_RHOFA</name>
<feature type="transmembrane region" description="Helical" evidence="1">
    <location>
        <begin position="126"/>
        <end position="157"/>
    </location>
</feature>
<sequence length="315" mass="33427">MNTGWRYSPTPVARTSGVNCLVSGLVGVVTVVGASPRAATVLLVLAVAWCALGIYMVAAAPVLSRRLYLAMHLSGLTSIALFCTAAGGAIPAMSGIFLQLLLVTPAFIVLPNRIAWRTTVLNAVYVAYLGAVVGGIHPVLVINAQLVLVAVAISAAWVQSVASTSEIDHLTQLANRRRLTRELDARPGTVGSGKIDAIAVVDIDYFKVINDDHGHAAGDHALQTVSSALRHCLPRQYLLSRSGGDEFTVLCTSGLATELRDAVDRVRRELPADLTISVGVAGRQGSESARTTLERADRALYESKNQGRNRTTIHD</sequence>
<dbReference type="KEGG" id="rhs:A3Q41_01894"/>
<dbReference type="InterPro" id="IPR000160">
    <property type="entry name" value="GGDEF_dom"/>
</dbReference>
<dbReference type="InterPro" id="IPR050469">
    <property type="entry name" value="Diguanylate_Cyclase"/>
</dbReference>
<dbReference type="SMART" id="SM00267">
    <property type="entry name" value="GGDEF"/>
    <property type="match status" value="1"/>
</dbReference>
<evidence type="ECO:0000313" key="4">
    <source>
        <dbReference type="Proteomes" id="UP000076038"/>
    </source>
</evidence>
<dbReference type="Proteomes" id="UP000076038">
    <property type="component" value="Chromosome"/>
</dbReference>
<dbReference type="AlphaFoldDB" id="A0A143QLE1"/>
<dbReference type="InterPro" id="IPR029787">
    <property type="entry name" value="Nucleotide_cyclase"/>
</dbReference>
<dbReference type="GO" id="GO:0005886">
    <property type="term" value="C:plasma membrane"/>
    <property type="evidence" value="ECO:0007669"/>
    <property type="project" value="TreeGrafter"/>
</dbReference>
<dbReference type="GO" id="GO:0052621">
    <property type="term" value="F:diguanylate cyclase activity"/>
    <property type="evidence" value="ECO:0007669"/>
    <property type="project" value="UniProtKB-EC"/>
</dbReference>
<feature type="transmembrane region" description="Helical" evidence="1">
    <location>
        <begin position="38"/>
        <end position="60"/>
    </location>
</feature>
<reference evidence="3 4" key="1">
    <citation type="journal article" date="2016" name="Genome Announc.">
        <title>Complete Genome and Plasmid Sequences for Rhodococcus fascians D188 and Draft Sequences for Rhodococcus Isolates PBTS 1 and PBTS 2.</title>
        <authorList>
            <person name="Stamler R.A."/>
            <person name="Vereecke D."/>
            <person name="Zhang Y."/>
            <person name="Schilkey F."/>
            <person name="Devitt N."/>
            <person name="Randall J.J."/>
        </authorList>
    </citation>
    <scope>NUCLEOTIDE SEQUENCE [LARGE SCALE GENOMIC DNA]</scope>
    <source>
        <strain evidence="3 4">PBTS2</strain>
    </source>
</reference>
<dbReference type="Gene3D" id="3.30.70.270">
    <property type="match status" value="1"/>
</dbReference>
<protein>
    <submittedName>
        <fullName evidence="3">Putative diguanylate cyclase YcdT</fullName>
        <ecNumber evidence="3">2.7.7.65</ecNumber>
    </submittedName>
</protein>
<feature type="transmembrane region" description="Helical" evidence="1">
    <location>
        <begin position="12"/>
        <end position="32"/>
    </location>
</feature>
<dbReference type="NCBIfam" id="TIGR00254">
    <property type="entry name" value="GGDEF"/>
    <property type="match status" value="1"/>
</dbReference>
<reference evidence="4" key="2">
    <citation type="submission" date="2016-04" db="EMBL/GenBank/DDBJ databases">
        <title>Complete Genome and Plasmid Sequences for Rhodococcus fascians D188 and Draft Sequences for Rhodococcus spp. Isolates PBTS 1 and PBTS 2.</title>
        <authorList>
            <person name="Stamer R."/>
            <person name="Vereecke D."/>
            <person name="Zhang Y."/>
            <person name="Schilkey F."/>
            <person name="Devitt N."/>
            <person name="Randall J."/>
        </authorList>
    </citation>
    <scope>NUCLEOTIDE SEQUENCE [LARGE SCALE GENOMIC DNA]</scope>
    <source>
        <strain evidence="4">PBTS2</strain>
    </source>
</reference>
<keyword evidence="4" id="KW-1185">Reference proteome</keyword>
<feature type="domain" description="GGDEF" evidence="2">
    <location>
        <begin position="194"/>
        <end position="315"/>
    </location>
</feature>
<dbReference type="Pfam" id="PF00990">
    <property type="entry name" value="GGDEF"/>
    <property type="match status" value="1"/>
</dbReference>
<dbReference type="EC" id="2.7.7.65" evidence="3"/>
<dbReference type="OrthoDB" id="23692at2"/>
<dbReference type="PROSITE" id="PS50887">
    <property type="entry name" value="GGDEF"/>
    <property type="match status" value="1"/>
</dbReference>
<dbReference type="PANTHER" id="PTHR45138:SF9">
    <property type="entry name" value="DIGUANYLATE CYCLASE DGCM-RELATED"/>
    <property type="match status" value="1"/>
</dbReference>
<feature type="transmembrane region" description="Helical" evidence="1">
    <location>
        <begin position="67"/>
        <end position="90"/>
    </location>
</feature>
<dbReference type="PATRIC" id="fig|1653479.3.peg.1915"/>